<dbReference type="InterPro" id="IPR001128">
    <property type="entry name" value="Cyt_P450"/>
</dbReference>
<evidence type="ECO:0000256" key="7">
    <source>
        <dbReference type="RuleBase" id="RU000461"/>
    </source>
</evidence>
<dbReference type="GO" id="GO:0020037">
    <property type="term" value="F:heme binding"/>
    <property type="evidence" value="ECO:0007669"/>
    <property type="project" value="InterPro"/>
</dbReference>
<evidence type="ECO:0000313" key="9">
    <source>
        <dbReference type="Proteomes" id="UP000553209"/>
    </source>
</evidence>
<keyword evidence="3 7" id="KW-0479">Metal-binding</keyword>
<comment type="caution">
    <text evidence="8">The sequence shown here is derived from an EMBL/GenBank/DDBJ whole genome shotgun (WGS) entry which is preliminary data.</text>
</comment>
<dbReference type="PRINTS" id="PR00359">
    <property type="entry name" value="BP450"/>
</dbReference>
<dbReference type="GO" id="GO:0005506">
    <property type="term" value="F:iron ion binding"/>
    <property type="evidence" value="ECO:0007669"/>
    <property type="project" value="InterPro"/>
</dbReference>
<evidence type="ECO:0000313" key="8">
    <source>
        <dbReference type="EMBL" id="NKY99049.1"/>
    </source>
</evidence>
<protein>
    <submittedName>
        <fullName evidence="8">Cytochrome P450</fullName>
    </submittedName>
</protein>
<name>A0A7X6MEF3_9ACTN</name>
<evidence type="ECO:0000256" key="2">
    <source>
        <dbReference type="ARBA" id="ARBA00022617"/>
    </source>
</evidence>
<dbReference type="FunFam" id="1.10.630.10:FF:000018">
    <property type="entry name" value="Cytochrome P450 monooxygenase"/>
    <property type="match status" value="1"/>
</dbReference>
<dbReference type="PANTHER" id="PTHR46696">
    <property type="entry name" value="P450, PUTATIVE (EUROFUNG)-RELATED"/>
    <property type="match status" value="1"/>
</dbReference>
<keyword evidence="6 7" id="KW-0503">Monooxygenase</keyword>
<reference evidence="8 9" key="1">
    <citation type="submission" date="2020-04" db="EMBL/GenBank/DDBJ databases">
        <title>MicrobeNet Type strains.</title>
        <authorList>
            <person name="Nicholson A.C."/>
        </authorList>
    </citation>
    <scope>NUCLEOTIDE SEQUENCE [LARGE SCALE GENOMIC DNA]</scope>
    <source>
        <strain evidence="8 9">ATCC 23612</strain>
    </source>
</reference>
<dbReference type="EMBL" id="JAAXPG010000013">
    <property type="protein sequence ID" value="NKY99049.1"/>
    <property type="molecule type" value="Genomic_DNA"/>
</dbReference>
<dbReference type="GO" id="GO:0004497">
    <property type="term" value="F:monooxygenase activity"/>
    <property type="evidence" value="ECO:0007669"/>
    <property type="project" value="UniProtKB-KW"/>
</dbReference>
<dbReference type="Gene3D" id="1.10.630.10">
    <property type="entry name" value="Cytochrome P450"/>
    <property type="match status" value="1"/>
</dbReference>
<dbReference type="InterPro" id="IPR002397">
    <property type="entry name" value="Cyt_P450_B"/>
</dbReference>
<dbReference type="Proteomes" id="UP000553209">
    <property type="component" value="Unassembled WGS sequence"/>
</dbReference>
<dbReference type="PANTHER" id="PTHR46696:SF1">
    <property type="entry name" value="CYTOCHROME P450 YJIB-RELATED"/>
    <property type="match status" value="1"/>
</dbReference>
<dbReference type="CDD" id="cd11030">
    <property type="entry name" value="CYP105-like"/>
    <property type="match status" value="1"/>
</dbReference>
<comment type="similarity">
    <text evidence="1 7">Belongs to the cytochrome P450 family.</text>
</comment>
<gene>
    <name evidence="8" type="ORF">HGB44_15470</name>
</gene>
<dbReference type="InterPro" id="IPR036396">
    <property type="entry name" value="Cyt_P450_sf"/>
</dbReference>
<evidence type="ECO:0000256" key="3">
    <source>
        <dbReference type="ARBA" id="ARBA00022723"/>
    </source>
</evidence>
<dbReference type="AlphaFoldDB" id="A0A7X6MEF3"/>
<accession>A0A7X6MEF3</accession>
<dbReference type="RefSeq" id="WP_061079362.1">
    <property type="nucleotide sequence ID" value="NZ_JAAXPG010000013.1"/>
</dbReference>
<keyword evidence="4 7" id="KW-0560">Oxidoreductase</keyword>
<evidence type="ECO:0000256" key="5">
    <source>
        <dbReference type="ARBA" id="ARBA00023004"/>
    </source>
</evidence>
<proteinExistence type="inferred from homology"/>
<dbReference type="SUPFAM" id="SSF48264">
    <property type="entry name" value="Cytochrome P450"/>
    <property type="match status" value="1"/>
</dbReference>
<dbReference type="GO" id="GO:0016705">
    <property type="term" value="F:oxidoreductase activity, acting on paired donors, with incorporation or reduction of molecular oxygen"/>
    <property type="evidence" value="ECO:0007669"/>
    <property type="project" value="InterPro"/>
</dbReference>
<keyword evidence="9" id="KW-1185">Reference proteome</keyword>
<dbReference type="PROSITE" id="PS00086">
    <property type="entry name" value="CYTOCHROME_P450"/>
    <property type="match status" value="1"/>
</dbReference>
<dbReference type="Pfam" id="PF00067">
    <property type="entry name" value="p450"/>
    <property type="match status" value="2"/>
</dbReference>
<dbReference type="InterPro" id="IPR017972">
    <property type="entry name" value="Cyt_P450_CS"/>
</dbReference>
<keyword evidence="2 7" id="KW-0349">Heme</keyword>
<evidence type="ECO:0000256" key="1">
    <source>
        <dbReference type="ARBA" id="ARBA00010617"/>
    </source>
</evidence>
<evidence type="ECO:0000256" key="6">
    <source>
        <dbReference type="ARBA" id="ARBA00023033"/>
    </source>
</evidence>
<keyword evidence="5 7" id="KW-0408">Iron</keyword>
<organism evidence="8 9">
    <name type="scientific">Nocardiopsis alborubida</name>
    <dbReference type="NCBI Taxonomy" id="146802"/>
    <lineage>
        <taxon>Bacteria</taxon>
        <taxon>Bacillati</taxon>
        <taxon>Actinomycetota</taxon>
        <taxon>Actinomycetes</taxon>
        <taxon>Streptosporangiales</taxon>
        <taxon>Nocardiopsidaceae</taxon>
        <taxon>Nocardiopsis</taxon>
    </lineage>
</organism>
<evidence type="ECO:0000256" key="4">
    <source>
        <dbReference type="ARBA" id="ARBA00023002"/>
    </source>
</evidence>
<dbReference type="PRINTS" id="PR00385">
    <property type="entry name" value="P450"/>
</dbReference>
<sequence>MSTPLHTVTALPTARQPGCPFDPPRELVRAREHGPISRYAFPDGHQGWLVTGYDLVRSVLADPRFSSRKELMRHHPLIDYGDIEVPPAPPGEFLLMDEPQHSRYRRPLVGRFTVRRMRMLTERVEQITAEHLDAMEEAGPTADLVAAFARPVPAVVICELLGVPYRDRDSFQEQIEAFLGGEASDEEQIAAYTQTQRYLAELVAAKRADPTDDVLSELAGGDLTDEELRGIALILLAAGFDTTANTLALGTFALLRDPAQLAALRSGPEAADGAVEELLRYLSVAKTFMRTALEDVELGGRTVEAGTTVILSYNTANRDPERFTDPHVLDVRRREGGHLAFGHGIHQCLGQQLARVELRVALPALFDRFPTLRLAVPAEEVEAGLRPETADIHGLKSLPVTWDA</sequence>